<dbReference type="InterPro" id="IPR058922">
    <property type="entry name" value="WHD_DRP"/>
</dbReference>
<comment type="caution">
    <text evidence="4">The sequence shown here is derived from an EMBL/GenBank/DDBJ whole genome shotgun (WGS) entry which is preliminary data.</text>
</comment>
<name>A0AAV9D7E2_ACOCL</name>
<organism evidence="4 5">
    <name type="scientific">Acorus calamus</name>
    <name type="common">Sweet flag</name>
    <dbReference type="NCBI Taxonomy" id="4465"/>
    <lineage>
        <taxon>Eukaryota</taxon>
        <taxon>Viridiplantae</taxon>
        <taxon>Streptophyta</taxon>
        <taxon>Embryophyta</taxon>
        <taxon>Tracheophyta</taxon>
        <taxon>Spermatophyta</taxon>
        <taxon>Magnoliopsida</taxon>
        <taxon>Liliopsida</taxon>
        <taxon>Acoraceae</taxon>
        <taxon>Acorus</taxon>
    </lineage>
</organism>
<evidence type="ECO:0000313" key="5">
    <source>
        <dbReference type="Proteomes" id="UP001180020"/>
    </source>
</evidence>
<feature type="domain" description="Disease resistance protein winged helix" evidence="2">
    <location>
        <begin position="30"/>
        <end position="103"/>
    </location>
</feature>
<reference evidence="4" key="1">
    <citation type="journal article" date="2023" name="Nat. Commun.">
        <title>Diploid and tetraploid genomes of Acorus and the evolution of monocots.</title>
        <authorList>
            <person name="Ma L."/>
            <person name="Liu K.W."/>
            <person name="Li Z."/>
            <person name="Hsiao Y.Y."/>
            <person name="Qi Y."/>
            <person name="Fu T."/>
            <person name="Tang G.D."/>
            <person name="Zhang D."/>
            <person name="Sun W.H."/>
            <person name="Liu D.K."/>
            <person name="Li Y."/>
            <person name="Chen G.Z."/>
            <person name="Liu X.D."/>
            <person name="Liao X.Y."/>
            <person name="Jiang Y.T."/>
            <person name="Yu X."/>
            <person name="Hao Y."/>
            <person name="Huang J."/>
            <person name="Zhao X.W."/>
            <person name="Ke S."/>
            <person name="Chen Y.Y."/>
            <person name="Wu W.L."/>
            <person name="Hsu J.L."/>
            <person name="Lin Y.F."/>
            <person name="Huang M.D."/>
            <person name="Li C.Y."/>
            <person name="Huang L."/>
            <person name="Wang Z.W."/>
            <person name="Zhao X."/>
            <person name="Zhong W.Y."/>
            <person name="Peng D.H."/>
            <person name="Ahmad S."/>
            <person name="Lan S."/>
            <person name="Zhang J.S."/>
            <person name="Tsai W.C."/>
            <person name="Van de Peer Y."/>
            <person name="Liu Z.J."/>
        </authorList>
    </citation>
    <scope>NUCLEOTIDE SEQUENCE</scope>
    <source>
        <strain evidence="4">CP</strain>
    </source>
</reference>
<dbReference type="InterPro" id="IPR055414">
    <property type="entry name" value="LRR_R13L4/SHOC2-like"/>
</dbReference>
<dbReference type="Pfam" id="PF23598">
    <property type="entry name" value="LRR_14"/>
    <property type="match status" value="1"/>
</dbReference>
<evidence type="ECO:0000259" key="2">
    <source>
        <dbReference type="Pfam" id="PF23559"/>
    </source>
</evidence>
<proteinExistence type="predicted"/>
<gene>
    <name evidence="4" type="ORF">QJS10_CPB15g01349</name>
</gene>
<reference evidence="4" key="2">
    <citation type="submission" date="2023-06" db="EMBL/GenBank/DDBJ databases">
        <authorList>
            <person name="Ma L."/>
            <person name="Liu K.-W."/>
            <person name="Li Z."/>
            <person name="Hsiao Y.-Y."/>
            <person name="Qi Y."/>
            <person name="Fu T."/>
            <person name="Tang G."/>
            <person name="Zhang D."/>
            <person name="Sun W.-H."/>
            <person name="Liu D.-K."/>
            <person name="Li Y."/>
            <person name="Chen G.-Z."/>
            <person name="Liu X.-D."/>
            <person name="Liao X.-Y."/>
            <person name="Jiang Y.-T."/>
            <person name="Yu X."/>
            <person name="Hao Y."/>
            <person name="Huang J."/>
            <person name="Zhao X.-W."/>
            <person name="Ke S."/>
            <person name="Chen Y.-Y."/>
            <person name="Wu W.-L."/>
            <person name="Hsu J.-L."/>
            <person name="Lin Y.-F."/>
            <person name="Huang M.-D."/>
            <person name="Li C.-Y."/>
            <person name="Huang L."/>
            <person name="Wang Z.-W."/>
            <person name="Zhao X."/>
            <person name="Zhong W.-Y."/>
            <person name="Peng D.-H."/>
            <person name="Ahmad S."/>
            <person name="Lan S."/>
            <person name="Zhang J.-S."/>
            <person name="Tsai W.-C."/>
            <person name="Van De Peer Y."/>
            <person name="Liu Z.-J."/>
        </authorList>
    </citation>
    <scope>NUCLEOTIDE SEQUENCE</scope>
    <source>
        <strain evidence="4">CP</strain>
        <tissue evidence="4">Leaves</tissue>
    </source>
</reference>
<dbReference type="InterPro" id="IPR032675">
    <property type="entry name" value="LRR_dom_sf"/>
</dbReference>
<evidence type="ECO:0000256" key="1">
    <source>
        <dbReference type="ARBA" id="ARBA00022737"/>
    </source>
</evidence>
<protein>
    <recommendedName>
        <fullName evidence="6">Disease resistance RPP13-like protein 4</fullName>
    </recommendedName>
</protein>
<feature type="domain" description="Disease resistance R13L4/SHOC-2-like LRR" evidence="3">
    <location>
        <begin position="162"/>
        <end position="393"/>
    </location>
</feature>
<dbReference type="InterPro" id="IPR044974">
    <property type="entry name" value="Disease_R_plants"/>
</dbReference>
<dbReference type="AlphaFoldDB" id="A0AAV9D7E2"/>
<keyword evidence="1" id="KW-0677">Repeat</keyword>
<dbReference type="Proteomes" id="UP001180020">
    <property type="component" value="Unassembled WGS sequence"/>
</dbReference>
<evidence type="ECO:0008006" key="6">
    <source>
        <dbReference type="Google" id="ProtNLM"/>
    </source>
</evidence>
<dbReference type="PANTHER" id="PTHR23155">
    <property type="entry name" value="DISEASE RESISTANCE PROTEIN RP"/>
    <property type="match status" value="1"/>
</dbReference>
<dbReference type="SUPFAM" id="SSF52058">
    <property type="entry name" value="L domain-like"/>
    <property type="match status" value="1"/>
</dbReference>
<dbReference type="EMBL" id="JAUJYO010000015">
    <property type="protein sequence ID" value="KAK1296689.1"/>
    <property type="molecule type" value="Genomic_DNA"/>
</dbReference>
<dbReference type="Gene3D" id="3.80.10.10">
    <property type="entry name" value="Ribonuclease Inhibitor"/>
    <property type="match status" value="1"/>
</dbReference>
<accession>A0AAV9D7E2</accession>
<dbReference type="GO" id="GO:0098542">
    <property type="term" value="P:defense response to other organism"/>
    <property type="evidence" value="ECO:0007669"/>
    <property type="project" value="TreeGrafter"/>
</dbReference>
<sequence>MAKWASSNSILYDLIRALKTPIIWILCGFIYPENAIINKRQIIYRWIGEGLVEAYDPSRDREEIAEDLFKELIRQGLIEPIKKRGAVYHNPVVKSCRMHPTIHQHVTAYAEQQRYFDFHSCQVKNNNNKGGHSNQAELKTLFNLNDRYLKLDKRWFSVKEKLRVLQLGRWKRGAEHHIELIGDTGLMEELGQLKNLRCLSFKGVSSITKLPDCLGELVKLIILDLRACHNLESLTTKIALLKKLTHLDVSECYLLDNIPEELAQLSELQVLKGFILSHTQGTKRSCKLSDLGKLKKLRKLSINITTKVNEWPSHGEELRQLSSLRSLTITWARLPSKEKEEKVSDEEKKVSDDSTMVSCPSPIQNLEKLDLRCLPTENPPQWLKPNTLGGLKKQYIRGGQLKRLPFEPGTLWEKVEVLRLKCLKKLEEDIDLFEPRNVFPKLIYLEDFQCGTVGLPSSSKDGVWVWEG</sequence>
<keyword evidence="5" id="KW-1185">Reference proteome</keyword>
<dbReference type="Pfam" id="PF23559">
    <property type="entry name" value="WHD_DRP"/>
    <property type="match status" value="1"/>
</dbReference>
<dbReference type="PANTHER" id="PTHR23155:SF1076">
    <property type="entry name" value="LEUCINE-RICH REPEAT (LRR) FAMILY PROTEIN-RELATED"/>
    <property type="match status" value="1"/>
</dbReference>
<evidence type="ECO:0000313" key="4">
    <source>
        <dbReference type="EMBL" id="KAK1296689.1"/>
    </source>
</evidence>
<evidence type="ECO:0000259" key="3">
    <source>
        <dbReference type="Pfam" id="PF23598"/>
    </source>
</evidence>